<feature type="domain" description="AAA+ ATPase" evidence="1">
    <location>
        <begin position="141"/>
        <end position="339"/>
    </location>
</feature>
<dbReference type="PANTHER" id="PTHR37291:SF1">
    <property type="entry name" value="TYPE IV METHYL-DIRECTED RESTRICTION ENZYME ECOKMCRB SUBUNIT"/>
    <property type="match status" value="1"/>
</dbReference>
<accession>A0A1W1CQB4</accession>
<protein>
    <submittedName>
        <fullName evidence="2">ATPase</fullName>
    </submittedName>
</protein>
<reference evidence="2" key="1">
    <citation type="submission" date="2016-10" db="EMBL/GenBank/DDBJ databases">
        <authorList>
            <person name="de Groot N.N."/>
        </authorList>
    </citation>
    <scope>NUCLEOTIDE SEQUENCE</scope>
</reference>
<dbReference type="InterPro" id="IPR027417">
    <property type="entry name" value="P-loop_NTPase"/>
</dbReference>
<gene>
    <name evidence="2" type="ORF">MNB_SV-14-1386</name>
</gene>
<dbReference type="GO" id="GO:0005524">
    <property type="term" value="F:ATP binding"/>
    <property type="evidence" value="ECO:0007669"/>
    <property type="project" value="InterPro"/>
</dbReference>
<organism evidence="2">
    <name type="scientific">hydrothermal vent metagenome</name>
    <dbReference type="NCBI Taxonomy" id="652676"/>
    <lineage>
        <taxon>unclassified sequences</taxon>
        <taxon>metagenomes</taxon>
        <taxon>ecological metagenomes</taxon>
    </lineage>
</organism>
<dbReference type="InterPro" id="IPR011704">
    <property type="entry name" value="ATPase_dyneun-rel_AAA"/>
</dbReference>
<proteinExistence type="predicted"/>
<dbReference type="AlphaFoldDB" id="A0A1W1CQB4"/>
<dbReference type="PANTHER" id="PTHR37291">
    <property type="entry name" value="5-METHYLCYTOSINE-SPECIFIC RESTRICTION ENZYME B"/>
    <property type="match status" value="1"/>
</dbReference>
<evidence type="ECO:0000313" key="2">
    <source>
        <dbReference type="EMBL" id="SFV67964.1"/>
    </source>
</evidence>
<dbReference type="Pfam" id="PF07728">
    <property type="entry name" value="AAA_5"/>
    <property type="match status" value="1"/>
</dbReference>
<dbReference type="SUPFAM" id="SSF52540">
    <property type="entry name" value="P-loop containing nucleoside triphosphate hydrolases"/>
    <property type="match status" value="1"/>
</dbReference>
<name>A0A1W1CQB4_9ZZZZ</name>
<sequence length="442" mass="51953">MAKDTTKYNFNGKTNLGKNKLAKEIIEKYLSENTNKTYEDLQKIFNRKEFSYKVILNEKDYLNGKKNSKRFFPAIQYGKDNLYITNQWGYWNIEPFIEMAQKEFGYKIEIANNITNTKKNQIKEDEDNKRDNISLGKLDFSHKNLLLKGVPGTGKSRAIENIINKKLELQNHKENILRINIHSASSNADLMQGIGISSKDGKIEYKEKQGLILNLIERATFHPNQSFVLILEEIQENSLNELIGDLIYLIEEDKRAKNIVADDKEYEYQELIEKIIEDNPKTAYVEIPYLVNDSTAYRKMIMPNNLYIFCTSNYRDDKKVIEDNLLRRFEVLEIYPKADVVHEYCRDFFSQLNEKILEVMKDEIHPDRFLIGHSNWLKVDNEEKFYRAFLKVVVEFKDIKEVEFSEFKEIVENLPLVDGLDLSSYKALIENLQTKAGYDFLD</sequence>
<dbReference type="EMBL" id="FPHN01000236">
    <property type="protein sequence ID" value="SFV67964.1"/>
    <property type="molecule type" value="Genomic_DNA"/>
</dbReference>
<dbReference type="InterPro" id="IPR052934">
    <property type="entry name" value="Methyl-DNA_Rec/Restrict_Enz"/>
</dbReference>
<dbReference type="GO" id="GO:0016887">
    <property type="term" value="F:ATP hydrolysis activity"/>
    <property type="evidence" value="ECO:0007669"/>
    <property type="project" value="InterPro"/>
</dbReference>
<dbReference type="InterPro" id="IPR003593">
    <property type="entry name" value="AAA+_ATPase"/>
</dbReference>
<dbReference type="Gene3D" id="3.40.50.300">
    <property type="entry name" value="P-loop containing nucleotide triphosphate hydrolases"/>
    <property type="match status" value="1"/>
</dbReference>
<dbReference type="SMART" id="SM00382">
    <property type="entry name" value="AAA"/>
    <property type="match status" value="1"/>
</dbReference>
<evidence type="ECO:0000259" key="1">
    <source>
        <dbReference type="SMART" id="SM00382"/>
    </source>
</evidence>